<dbReference type="Gene3D" id="2.160.20.10">
    <property type="entry name" value="Single-stranded right-handed beta-helix, Pectin lyase-like"/>
    <property type="match status" value="1"/>
</dbReference>
<dbReference type="PANTHER" id="PTHR31339:SF9">
    <property type="entry name" value="PLASMIN AND FIBRONECTIN-BINDING PROTEIN A"/>
    <property type="match status" value="1"/>
</dbReference>
<dbReference type="OrthoDB" id="187139at2759"/>
<evidence type="ECO:0000256" key="4">
    <source>
        <dbReference type="RuleBase" id="RU361169"/>
    </source>
</evidence>
<dbReference type="InterPro" id="IPR012334">
    <property type="entry name" value="Pectin_lyas_fold"/>
</dbReference>
<comment type="similarity">
    <text evidence="1 4">Belongs to the glycosyl hydrolase 28 family.</text>
</comment>
<evidence type="ECO:0008006" key="7">
    <source>
        <dbReference type="Google" id="ProtNLM"/>
    </source>
</evidence>
<dbReference type="Proteomes" id="UP000825935">
    <property type="component" value="Chromosome 9"/>
</dbReference>
<dbReference type="SMART" id="SM00710">
    <property type="entry name" value="PbH1"/>
    <property type="match status" value="4"/>
</dbReference>
<accession>A0A8T2TZQ0</accession>
<dbReference type="InterPro" id="IPR006626">
    <property type="entry name" value="PbH1"/>
</dbReference>
<dbReference type="InterPro" id="IPR051801">
    <property type="entry name" value="GH28_Enzymes"/>
</dbReference>
<evidence type="ECO:0000256" key="3">
    <source>
        <dbReference type="ARBA" id="ARBA00023295"/>
    </source>
</evidence>
<dbReference type="Pfam" id="PF00295">
    <property type="entry name" value="Glyco_hydro_28"/>
    <property type="match status" value="1"/>
</dbReference>
<keyword evidence="2 4" id="KW-0378">Hydrolase</keyword>
<keyword evidence="3 4" id="KW-0326">Glycosidase</keyword>
<dbReference type="InterPro" id="IPR011050">
    <property type="entry name" value="Pectin_lyase_fold/virulence"/>
</dbReference>
<evidence type="ECO:0000256" key="2">
    <source>
        <dbReference type="ARBA" id="ARBA00022801"/>
    </source>
</evidence>
<keyword evidence="6" id="KW-1185">Reference proteome</keyword>
<evidence type="ECO:0000313" key="5">
    <source>
        <dbReference type="EMBL" id="KAH7428927.1"/>
    </source>
</evidence>
<dbReference type="InterPro" id="IPR000743">
    <property type="entry name" value="Glyco_hydro_28"/>
</dbReference>
<proteinExistence type="inferred from homology"/>
<dbReference type="GO" id="GO:0005975">
    <property type="term" value="P:carbohydrate metabolic process"/>
    <property type="evidence" value="ECO:0007669"/>
    <property type="project" value="InterPro"/>
</dbReference>
<reference evidence="5" key="1">
    <citation type="submission" date="2021-08" db="EMBL/GenBank/DDBJ databases">
        <title>WGS assembly of Ceratopteris richardii.</title>
        <authorList>
            <person name="Marchant D.B."/>
            <person name="Chen G."/>
            <person name="Jenkins J."/>
            <person name="Shu S."/>
            <person name="Leebens-Mack J."/>
            <person name="Grimwood J."/>
            <person name="Schmutz J."/>
            <person name="Soltis P."/>
            <person name="Soltis D."/>
            <person name="Chen Z.-H."/>
        </authorList>
    </citation>
    <scope>NUCLEOTIDE SEQUENCE</scope>
    <source>
        <strain evidence="5">Whitten #5841</strain>
        <tissue evidence="5">Leaf</tissue>
    </source>
</reference>
<protein>
    <recommendedName>
        <fullName evidence="7">Polygalacturonase</fullName>
    </recommendedName>
</protein>
<gene>
    <name evidence="5" type="ORF">KP509_09G023500</name>
</gene>
<sequence>MYTRGHLLEFVSSKKIIITNVVLQNSPFWTVHPVYCEDVIVKGVSIFAPQSAPNTDGIDPDSCTNVCIEDCYIENGDDLVSIKSGWDEYGIAVGLPSAGIIVRRVTGTTPFSGISIGSEMSGGVKNVFVKDVNIIDSGTGIRIKAAPGRGGYIKNVTFVDITMAKMLKAIDITMDAGEHPDDNFDPNALPIVRGLYFDNILGQNITSAGRFLGLKESPLQDLCMSRIALNLSSPGSWYCSYLEGEASSVDPLVCPNFQNSNGADCRVR</sequence>
<dbReference type="GO" id="GO:0004650">
    <property type="term" value="F:polygalacturonase activity"/>
    <property type="evidence" value="ECO:0007669"/>
    <property type="project" value="InterPro"/>
</dbReference>
<dbReference type="PANTHER" id="PTHR31339">
    <property type="entry name" value="PECTIN LYASE-RELATED"/>
    <property type="match status" value="1"/>
</dbReference>
<comment type="caution">
    <text evidence="5">The sequence shown here is derived from an EMBL/GenBank/DDBJ whole genome shotgun (WGS) entry which is preliminary data.</text>
</comment>
<dbReference type="EMBL" id="CM035414">
    <property type="protein sequence ID" value="KAH7428927.1"/>
    <property type="molecule type" value="Genomic_DNA"/>
</dbReference>
<organism evidence="5 6">
    <name type="scientific">Ceratopteris richardii</name>
    <name type="common">Triangle waterfern</name>
    <dbReference type="NCBI Taxonomy" id="49495"/>
    <lineage>
        <taxon>Eukaryota</taxon>
        <taxon>Viridiplantae</taxon>
        <taxon>Streptophyta</taxon>
        <taxon>Embryophyta</taxon>
        <taxon>Tracheophyta</taxon>
        <taxon>Polypodiopsida</taxon>
        <taxon>Polypodiidae</taxon>
        <taxon>Polypodiales</taxon>
        <taxon>Pteridineae</taxon>
        <taxon>Pteridaceae</taxon>
        <taxon>Parkerioideae</taxon>
        <taxon>Ceratopteris</taxon>
    </lineage>
</organism>
<dbReference type="AlphaFoldDB" id="A0A8T2TZQ0"/>
<evidence type="ECO:0000313" key="6">
    <source>
        <dbReference type="Proteomes" id="UP000825935"/>
    </source>
</evidence>
<dbReference type="SUPFAM" id="SSF51126">
    <property type="entry name" value="Pectin lyase-like"/>
    <property type="match status" value="1"/>
</dbReference>
<name>A0A8T2TZQ0_CERRI</name>
<evidence type="ECO:0000256" key="1">
    <source>
        <dbReference type="ARBA" id="ARBA00008834"/>
    </source>
</evidence>